<comment type="caution">
    <text evidence="1">The sequence shown here is derived from an EMBL/GenBank/DDBJ whole genome shotgun (WGS) entry which is preliminary data.</text>
</comment>
<dbReference type="AlphaFoldDB" id="A0A0F9EAT8"/>
<organism evidence="1">
    <name type="scientific">marine sediment metagenome</name>
    <dbReference type="NCBI Taxonomy" id="412755"/>
    <lineage>
        <taxon>unclassified sequences</taxon>
        <taxon>metagenomes</taxon>
        <taxon>ecological metagenomes</taxon>
    </lineage>
</organism>
<gene>
    <name evidence="1" type="ORF">LCGC14_2098620</name>
</gene>
<feature type="non-terminal residue" evidence="1">
    <location>
        <position position="1"/>
    </location>
</feature>
<name>A0A0F9EAT8_9ZZZZ</name>
<proteinExistence type="predicted"/>
<accession>A0A0F9EAT8</accession>
<evidence type="ECO:0000313" key="1">
    <source>
        <dbReference type="EMBL" id="KKL71064.1"/>
    </source>
</evidence>
<sequence length="54" mass="5894">LAVIMDESTNPPELLAQNSLNGQIFIKPTPTAEKITADFNITPQGVSFTEFTQN</sequence>
<reference evidence="1" key="1">
    <citation type="journal article" date="2015" name="Nature">
        <title>Complex archaea that bridge the gap between prokaryotes and eukaryotes.</title>
        <authorList>
            <person name="Spang A."/>
            <person name="Saw J.H."/>
            <person name="Jorgensen S.L."/>
            <person name="Zaremba-Niedzwiedzka K."/>
            <person name="Martijn J."/>
            <person name="Lind A.E."/>
            <person name="van Eijk R."/>
            <person name="Schleper C."/>
            <person name="Guy L."/>
            <person name="Ettema T.J."/>
        </authorList>
    </citation>
    <scope>NUCLEOTIDE SEQUENCE</scope>
</reference>
<protein>
    <submittedName>
        <fullName evidence="1">Uncharacterized protein</fullName>
    </submittedName>
</protein>
<dbReference type="EMBL" id="LAZR01025702">
    <property type="protein sequence ID" value="KKL71064.1"/>
    <property type="molecule type" value="Genomic_DNA"/>
</dbReference>